<dbReference type="AlphaFoldDB" id="A0A426WWQ9"/>
<sequence length="79" mass="8356">MRPQGAVTSSQPVRANWQRPARKGLSPVASPTASKGSDAGRKGGHPLAGRLPTARGHRHRQCMGGDDDAVKAKRARTSF</sequence>
<protein>
    <submittedName>
        <fullName evidence="2">Uncharacterized protein</fullName>
    </submittedName>
</protein>
<dbReference type="Proteomes" id="UP000287651">
    <property type="component" value="Unassembled WGS sequence"/>
</dbReference>
<dbReference type="EMBL" id="AMZH03037054">
    <property type="protein sequence ID" value="RRT31669.1"/>
    <property type="molecule type" value="Genomic_DNA"/>
</dbReference>
<evidence type="ECO:0000313" key="3">
    <source>
        <dbReference type="Proteomes" id="UP000287651"/>
    </source>
</evidence>
<organism evidence="2 3">
    <name type="scientific">Ensete ventricosum</name>
    <name type="common">Abyssinian banana</name>
    <name type="synonym">Musa ensete</name>
    <dbReference type="NCBI Taxonomy" id="4639"/>
    <lineage>
        <taxon>Eukaryota</taxon>
        <taxon>Viridiplantae</taxon>
        <taxon>Streptophyta</taxon>
        <taxon>Embryophyta</taxon>
        <taxon>Tracheophyta</taxon>
        <taxon>Spermatophyta</taxon>
        <taxon>Magnoliopsida</taxon>
        <taxon>Liliopsida</taxon>
        <taxon>Zingiberales</taxon>
        <taxon>Musaceae</taxon>
        <taxon>Ensete</taxon>
    </lineage>
</organism>
<evidence type="ECO:0000313" key="2">
    <source>
        <dbReference type="EMBL" id="RRT31669.1"/>
    </source>
</evidence>
<proteinExistence type="predicted"/>
<comment type="caution">
    <text evidence="2">The sequence shown here is derived from an EMBL/GenBank/DDBJ whole genome shotgun (WGS) entry which is preliminary data.</text>
</comment>
<reference evidence="2 3" key="1">
    <citation type="journal article" date="2014" name="Agronomy (Basel)">
        <title>A Draft Genome Sequence for Ensete ventricosum, the Drought-Tolerant Tree Against Hunger.</title>
        <authorList>
            <person name="Harrison J."/>
            <person name="Moore K.A."/>
            <person name="Paszkiewicz K."/>
            <person name="Jones T."/>
            <person name="Grant M."/>
            <person name="Ambacheew D."/>
            <person name="Muzemil S."/>
            <person name="Studholme D.J."/>
        </authorList>
    </citation>
    <scope>NUCLEOTIDE SEQUENCE [LARGE SCALE GENOMIC DNA]</scope>
</reference>
<gene>
    <name evidence="2" type="ORF">B296_00056806</name>
</gene>
<feature type="compositionally biased region" description="Polar residues" evidence="1">
    <location>
        <begin position="1"/>
        <end position="13"/>
    </location>
</feature>
<feature type="region of interest" description="Disordered" evidence="1">
    <location>
        <begin position="1"/>
        <end position="79"/>
    </location>
</feature>
<evidence type="ECO:0000256" key="1">
    <source>
        <dbReference type="SAM" id="MobiDB-lite"/>
    </source>
</evidence>
<name>A0A426WWQ9_ENSVE</name>
<accession>A0A426WWQ9</accession>